<dbReference type="InterPro" id="IPR040511">
    <property type="entry name" value="AGS_C"/>
</dbReference>
<keyword evidence="1" id="KW-0051">Antiviral defense</keyword>
<evidence type="ECO:0000256" key="1">
    <source>
        <dbReference type="ARBA" id="ARBA00023118"/>
    </source>
</evidence>
<dbReference type="SUPFAM" id="SSF81301">
    <property type="entry name" value="Nucleotidyltransferase"/>
    <property type="match status" value="1"/>
</dbReference>
<evidence type="ECO:0000313" key="4">
    <source>
        <dbReference type="Proteomes" id="UP001138757"/>
    </source>
</evidence>
<accession>A0A9X1ITQ1</accession>
<gene>
    <name evidence="3" type="ORF">KK488_20980</name>
</gene>
<reference evidence="3" key="1">
    <citation type="submission" date="2021-05" db="EMBL/GenBank/DDBJ databases">
        <title>Genome of Sphingobium sp. strain.</title>
        <authorList>
            <person name="Fan R."/>
        </authorList>
    </citation>
    <scope>NUCLEOTIDE SEQUENCE</scope>
    <source>
        <strain evidence="3">H33</strain>
    </source>
</reference>
<dbReference type="EMBL" id="JAHGAW010000018">
    <property type="protein sequence ID" value="MBT2189434.1"/>
    <property type="molecule type" value="Genomic_DNA"/>
</dbReference>
<dbReference type="GO" id="GO:0051607">
    <property type="term" value="P:defense response to virus"/>
    <property type="evidence" value="ECO:0007669"/>
    <property type="project" value="UniProtKB-KW"/>
</dbReference>
<dbReference type="RefSeq" id="WP_214625686.1">
    <property type="nucleotide sequence ID" value="NZ_JAHGAW010000018.1"/>
</dbReference>
<dbReference type="InterPro" id="IPR006116">
    <property type="entry name" value="NT_2-5OAS_ClassI-CCAase"/>
</dbReference>
<proteinExistence type="predicted"/>
<dbReference type="Pfam" id="PF18134">
    <property type="entry name" value="AGS_C"/>
    <property type="match status" value="1"/>
</dbReference>
<evidence type="ECO:0000313" key="3">
    <source>
        <dbReference type="EMBL" id="MBT2189434.1"/>
    </source>
</evidence>
<organism evidence="3 4">
    <name type="scientific">Sphingobium nicotianae</name>
    <dbReference type="NCBI Taxonomy" id="2782607"/>
    <lineage>
        <taxon>Bacteria</taxon>
        <taxon>Pseudomonadati</taxon>
        <taxon>Pseudomonadota</taxon>
        <taxon>Alphaproteobacteria</taxon>
        <taxon>Sphingomonadales</taxon>
        <taxon>Sphingomonadaceae</taxon>
        <taxon>Sphingobium</taxon>
    </lineage>
</organism>
<dbReference type="CDD" id="cd05400">
    <property type="entry name" value="NT_2-5OAS_ClassI-CCAase"/>
    <property type="match status" value="1"/>
</dbReference>
<sequence length="488" mass="55426">MKLISHFADFLRDTVNLNQTRIDNLEASVESIKTFIKDSNWEPRVWKHVEQGSWAHKTIIRPVEGKEFDADLLVIVEPVEGWTAAQYITSLGEIFKESGVYKDKVELWDYCVTITYAGDRKIDVAPCVRGRKVDGQLEVCNQTSDTFERTEPVAYTNWFNAQNGFSGSNSFRKVTRLIKYLRDIREDFECPSVLLTTLIGERIAWSDKGSDAFKDVPTTLKTIIGRLDDWMQARETKPKVANPELTSEDLASSLSQEGYASLRDTIHEARGKIDAAYAQSGRYDSITAWREVFGDKFAKSVTVLSKVLMAEEQEFDEDENLLLAGIVKSDAAHDDRIVDLVGRVGRWLWKPSFDRPNHMTKPIWPSADIVSDQVRVHAIWRATRNAPVGREIEDFEELAPTGGLWFDVTVNEGMPLPEGFYVRYRITNTGAVAIALRKGRGGFETPQEGTKRWEELEYRGVHLTEAFIVRRADGRLVGQSAPFHVVIR</sequence>
<feature type="domain" description="Adenylyl/Guanylyl and SMODS C-terminal sensor" evidence="2">
    <location>
        <begin position="357"/>
        <end position="488"/>
    </location>
</feature>
<protein>
    <submittedName>
        <fullName evidence="3">Nucleotidyltransferase</fullName>
    </submittedName>
</protein>
<dbReference type="AlphaFoldDB" id="A0A9X1ITQ1"/>
<dbReference type="Pfam" id="PF18144">
    <property type="entry name" value="SMODS"/>
    <property type="match status" value="1"/>
</dbReference>
<keyword evidence="4" id="KW-1185">Reference proteome</keyword>
<dbReference type="Proteomes" id="UP001138757">
    <property type="component" value="Unassembled WGS sequence"/>
</dbReference>
<evidence type="ECO:0000259" key="2">
    <source>
        <dbReference type="Pfam" id="PF18134"/>
    </source>
</evidence>
<dbReference type="InterPro" id="IPR043519">
    <property type="entry name" value="NT_sf"/>
</dbReference>
<dbReference type="GO" id="GO:0016779">
    <property type="term" value="F:nucleotidyltransferase activity"/>
    <property type="evidence" value="ECO:0007669"/>
    <property type="project" value="InterPro"/>
</dbReference>
<comment type="caution">
    <text evidence="3">The sequence shown here is derived from an EMBL/GenBank/DDBJ whole genome shotgun (WGS) entry which is preliminary data.</text>
</comment>
<name>A0A9X1ITQ1_9SPHN</name>